<dbReference type="Proteomes" id="UP001148018">
    <property type="component" value="Unassembled WGS sequence"/>
</dbReference>
<keyword evidence="1" id="KW-0344">Guanine-nucleotide releasing factor</keyword>
<name>A0A9Q0DZT0_9TELE</name>
<evidence type="ECO:0000313" key="4">
    <source>
        <dbReference type="EMBL" id="KAJ3597975.1"/>
    </source>
</evidence>
<evidence type="ECO:0000256" key="2">
    <source>
        <dbReference type="SAM" id="MobiDB-lite"/>
    </source>
</evidence>
<comment type="caution">
    <text evidence="4">The sequence shown here is derived from an EMBL/GenBank/DDBJ whole genome shotgun (WGS) entry which is preliminary data.</text>
</comment>
<organism evidence="4 5">
    <name type="scientific">Muraenolepis orangiensis</name>
    <name type="common">Patagonian moray cod</name>
    <dbReference type="NCBI Taxonomy" id="630683"/>
    <lineage>
        <taxon>Eukaryota</taxon>
        <taxon>Metazoa</taxon>
        <taxon>Chordata</taxon>
        <taxon>Craniata</taxon>
        <taxon>Vertebrata</taxon>
        <taxon>Euteleostomi</taxon>
        <taxon>Actinopterygii</taxon>
        <taxon>Neopterygii</taxon>
        <taxon>Teleostei</taxon>
        <taxon>Neoteleostei</taxon>
        <taxon>Acanthomorphata</taxon>
        <taxon>Zeiogadaria</taxon>
        <taxon>Gadariae</taxon>
        <taxon>Gadiformes</taxon>
        <taxon>Muraenolepidoidei</taxon>
        <taxon>Muraenolepididae</taxon>
        <taxon>Muraenolepis</taxon>
    </lineage>
</organism>
<dbReference type="Pfam" id="PF00618">
    <property type="entry name" value="RasGEF_N"/>
    <property type="match status" value="1"/>
</dbReference>
<dbReference type="Gene3D" id="1.20.870.10">
    <property type="entry name" value="Son of sevenless (SoS) protein Chain: S domain 1"/>
    <property type="match status" value="1"/>
</dbReference>
<feature type="non-terminal residue" evidence="4">
    <location>
        <position position="1"/>
    </location>
</feature>
<keyword evidence="5" id="KW-1185">Reference proteome</keyword>
<dbReference type="AlphaFoldDB" id="A0A9Q0DZT0"/>
<sequence>PQQAQGMPDTSSGIQEQVDPSPMKSTWYCPLDLSTVAEEEEDGIIYTVVVKQHPSTPNRQLCAKAGTEEKLVRHLLHSFAMGDSSFIAVFLSTYRSFTSTRRVLDILIDRLENPPGDNARSQTRQSFNQ</sequence>
<proteinExistence type="predicted"/>
<evidence type="ECO:0000313" key="5">
    <source>
        <dbReference type="Proteomes" id="UP001148018"/>
    </source>
</evidence>
<evidence type="ECO:0000256" key="1">
    <source>
        <dbReference type="PROSITE-ProRule" id="PRU00135"/>
    </source>
</evidence>
<dbReference type="PROSITE" id="PS50212">
    <property type="entry name" value="RASGEF_NTER"/>
    <property type="match status" value="1"/>
</dbReference>
<dbReference type="SUPFAM" id="SSF48366">
    <property type="entry name" value="Ras GEF"/>
    <property type="match status" value="1"/>
</dbReference>
<dbReference type="EMBL" id="JANIIK010000109">
    <property type="protein sequence ID" value="KAJ3597975.1"/>
    <property type="molecule type" value="Genomic_DNA"/>
</dbReference>
<accession>A0A9Q0DZT0</accession>
<dbReference type="InterPro" id="IPR000651">
    <property type="entry name" value="Ras-like_Gua-exchang_fac_N"/>
</dbReference>
<dbReference type="OrthoDB" id="26687at2759"/>
<feature type="region of interest" description="Disordered" evidence="2">
    <location>
        <begin position="1"/>
        <end position="25"/>
    </location>
</feature>
<dbReference type="InterPro" id="IPR023578">
    <property type="entry name" value="Ras_GEF_dom_sf"/>
</dbReference>
<protein>
    <recommendedName>
        <fullName evidence="3">N-terminal Ras-GEF domain-containing protein</fullName>
    </recommendedName>
</protein>
<feature type="compositionally biased region" description="Polar residues" evidence="2">
    <location>
        <begin position="1"/>
        <end position="15"/>
    </location>
</feature>
<feature type="domain" description="N-terminal Ras-GEF" evidence="3">
    <location>
        <begin position="59"/>
        <end position="129"/>
    </location>
</feature>
<evidence type="ECO:0000259" key="3">
    <source>
        <dbReference type="PROSITE" id="PS50212"/>
    </source>
</evidence>
<dbReference type="GO" id="GO:0005085">
    <property type="term" value="F:guanyl-nucleotide exchange factor activity"/>
    <property type="evidence" value="ECO:0007669"/>
    <property type="project" value="UniProtKB-KW"/>
</dbReference>
<reference evidence="4" key="1">
    <citation type="submission" date="2022-07" db="EMBL/GenBank/DDBJ databases">
        <title>Chromosome-level genome of Muraenolepis orangiensis.</title>
        <authorList>
            <person name="Kim J."/>
        </authorList>
    </citation>
    <scope>NUCLEOTIDE SEQUENCE</scope>
    <source>
        <strain evidence="4">KU_S4_2022</strain>
        <tissue evidence="4">Muscle</tissue>
    </source>
</reference>
<dbReference type="CDD" id="cd06224">
    <property type="entry name" value="REM"/>
    <property type="match status" value="1"/>
</dbReference>
<gene>
    <name evidence="4" type="ORF">NHX12_001490</name>
</gene>